<dbReference type="Pfam" id="PF13432">
    <property type="entry name" value="TPR_16"/>
    <property type="match status" value="1"/>
</dbReference>
<keyword evidence="1" id="KW-0732">Signal</keyword>
<dbReference type="EMBL" id="JAFLCK010000001">
    <property type="protein sequence ID" value="MBN8658743.1"/>
    <property type="molecule type" value="Genomic_DNA"/>
</dbReference>
<organism evidence="2 3">
    <name type="scientific">Candidatus Obscuribacter phosphatis</name>
    <dbReference type="NCBI Taxonomy" id="1906157"/>
    <lineage>
        <taxon>Bacteria</taxon>
        <taxon>Bacillati</taxon>
        <taxon>Candidatus Melainabacteria</taxon>
        <taxon>Candidatus Obscuribacterales</taxon>
        <taxon>Candidatus Obscuribacteraceae</taxon>
        <taxon>Candidatus Obscuribacter</taxon>
    </lineage>
</organism>
<dbReference type="PROSITE" id="PS51257">
    <property type="entry name" value="PROKAR_LIPOPROTEIN"/>
    <property type="match status" value="1"/>
</dbReference>
<dbReference type="Proteomes" id="UP000664277">
    <property type="component" value="Unassembled WGS sequence"/>
</dbReference>
<feature type="signal peptide" evidence="1">
    <location>
        <begin position="1"/>
        <end position="27"/>
    </location>
</feature>
<sequence>MKKYSVLASTSVISVFLLSGCSGQVQTEGMHLTQVQKGEQQATSPSLFQVNMAMEEEVSTKCVEAWRQALKGDEKGAVAKLEDLQKRYPAVQTIELMLGQVKDHFGKKEEALVHFRKAAAGNEYSMMHRYRLADALRETGRFDEAIPLYRKLIEKSGGDDIFREPFDFGLAYCLLCQDKNSAEGQKLLESCLKIRPDHKEALEFKKALAEGKQAKPAAKSKEGK</sequence>
<accession>A0A8J7PEY8</accession>
<name>A0A8J7PEY8_9BACT</name>
<dbReference type="AlphaFoldDB" id="A0A8J7PEY8"/>
<dbReference type="SUPFAM" id="SSF48452">
    <property type="entry name" value="TPR-like"/>
    <property type="match status" value="1"/>
</dbReference>
<comment type="caution">
    <text evidence="2">The sequence shown here is derived from an EMBL/GenBank/DDBJ whole genome shotgun (WGS) entry which is preliminary data.</text>
</comment>
<protein>
    <submittedName>
        <fullName evidence="2">Tetratricopeptide repeat protein</fullName>
    </submittedName>
</protein>
<feature type="chain" id="PRO_5035282235" evidence="1">
    <location>
        <begin position="28"/>
        <end position="224"/>
    </location>
</feature>
<evidence type="ECO:0000313" key="2">
    <source>
        <dbReference type="EMBL" id="MBN8658743.1"/>
    </source>
</evidence>
<gene>
    <name evidence="2" type="ORF">J0M35_00135</name>
</gene>
<evidence type="ECO:0000256" key="1">
    <source>
        <dbReference type="SAM" id="SignalP"/>
    </source>
</evidence>
<proteinExistence type="predicted"/>
<reference evidence="2" key="1">
    <citation type="submission" date="2021-02" db="EMBL/GenBank/DDBJ databases">
        <title>Genome-Resolved Metagenomics of a Microbial Community Performing Photosynthetic Biological Nutrient Removal.</title>
        <authorList>
            <person name="Mcdaniel E.A."/>
        </authorList>
    </citation>
    <scope>NUCLEOTIDE SEQUENCE</scope>
    <source>
        <strain evidence="2">UWPOB_OBS1</strain>
    </source>
</reference>
<dbReference type="InterPro" id="IPR011990">
    <property type="entry name" value="TPR-like_helical_dom_sf"/>
</dbReference>
<dbReference type="Gene3D" id="1.25.40.10">
    <property type="entry name" value="Tetratricopeptide repeat domain"/>
    <property type="match status" value="1"/>
</dbReference>
<evidence type="ECO:0000313" key="3">
    <source>
        <dbReference type="Proteomes" id="UP000664277"/>
    </source>
</evidence>